<dbReference type="PANTHER" id="PTHR10989:SF16">
    <property type="entry name" value="AT02829P-RELATED"/>
    <property type="match status" value="1"/>
</dbReference>
<dbReference type="Proteomes" id="UP000078544">
    <property type="component" value="Unassembled WGS sequence"/>
</dbReference>
<keyword evidence="7" id="KW-1185">Reference proteome</keyword>
<keyword evidence="4 5" id="KW-0472">Membrane</keyword>
<proteinExistence type="predicted"/>
<organism evidence="6 7">
    <name type="scientific">Moelleriella libera RCEF 2490</name>
    <dbReference type="NCBI Taxonomy" id="1081109"/>
    <lineage>
        <taxon>Eukaryota</taxon>
        <taxon>Fungi</taxon>
        <taxon>Dikarya</taxon>
        <taxon>Ascomycota</taxon>
        <taxon>Pezizomycotina</taxon>
        <taxon>Sordariomycetes</taxon>
        <taxon>Hypocreomycetidae</taxon>
        <taxon>Hypocreales</taxon>
        <taxon>Clavicipitaceae</taxon>
        <taxon>Moelleriella</taxon>
    </lineage>
</organism>
<evidence type="ECO:0000256" key="5">
    <source>
        <dbReference type="SAM" id="Phobius"/>
    </source>
</evidence>
<evidence type="ECO:0000256" key="1">
    <source>
        <dbReference type="ARBA" id="ARBA00004127"/>
    </source>
</evidence>
<keyword evidence="2 5" id="KW-0812">Transmembrane</keyword>
<name>A0A166US63_9HYPO</name>
<gene>
    <name evidence="6" type="ORF">AAL_00358</name>
</gene>
<comment type="caution">
    <text evidence="6">The sequence shown here is derived from an EMBL/GenBank/DDBJ whole genome shotgun (WGS) entry which is preliminary data.</text>
</comment>
<dbReference type="STRING" id="1081109.A0A166US63"/>
<keyword evidence="3 5" id="KW-1133">Transmembrane helix</keyword>
<evidence type="ECO:0000256" key="3">
    <source>
        <dbReference type="ARBA" id="ARBA00022989"/>
    </source>
</evidence>
<feature type="transmembrane region" description="Helical" evidence="5">
    <location>
        <begin position="188"/>
        <end position="213"/>
    </location>
</feature>
<evidence type="ECO:0000256" key="2">
    <source>
        <dbReference type="ARBA" id="ARBA00022692"/>
    </source>
</evidence>
<evidence type="ECO:0000313" key="6">
    <source>
        <dbReference type="EMBL" id="OAA32893.1"/>
    </source>
</evidence>
<dbReference type="EMBL" id="AZGY01000001">
    <property type="protein sequence ID" value="OAA32893.1"/>
    <property type="molecule type" value="Genomic_DNA"/>
</dbReference>
<feature type="transmembrane region" description="Helical" evidence="5">
    <location>
        <begin position="116"/>
        <end position="141"/>
    </location>
</feature>
<reference evidence="6 7" key="1">
    <citation type="journal article" date="2016" name="Genome Biol. Evol.">
        <title>Divergent and convergent evolution of fungal pathogenicity.</title>
        <authorList>
            <person name="Shang Y."/>
            <person name="Xiao G."/>
            <person name="Zheng P."/>
            <person name="Cen K."/>
            <person name="Zhan S."/>
            <person name="Wang C."/>
        </authorList>
    </citation>
    <scope>NUCLEOTIDE SEQUENCE [LARGE SCALE GENOMIC DNA]</scope>
    <source>
        <strain evidence="6 7">RCEF 2490</strain>
    </source>
</reference>
<dbReference type="AlphaFoldDB" id="A0A166US63"/>
<dbReference type="GO" id="GO:0012505">
    <property type="term" value="C:endomembrane system"/>
    <property type="evidence" value="ECO:0007669"/>
    <property type="project" value="UniProtKB-SubCell"/>
</dbReference>
<dbReference type="GO" id="GO:0016020">
    <property type="term" value="C:membrane"/>
    <property type="evidence" value="ECO:0007669"/>
    <property type="project" value="InterPro"/>
</dbReference>
<accession>A0A166US63</accession>
<feature type="transmembrane region" description="Helical" evidence="5">
    <location>
        <begin position="85"/>
        <end position="104"/>
    </location>
</feature>
<feature type="transmembrane region" description="Helical" evidence="5">
    <location>
        <begin position="18"/>
        <end position="36"/>
    </location>
</feature>
<dbReference type="OrthoDB" id="1898221at2759"/>
<evidence type="ECO:0000256" key="4">
    <source>
        <dbReference type="ARBA" id="ARBA00023136"/>
    </source>
</evidence>
<protein>
    <submittedName>
        <fullName evidence="6">FAR-17a/AIG1-like protein</fullName>
    </submittedName>
</protein>
<sequence length="234" mass="25796">MARHHLQRLASPSRSTSLVVHLIGIASLSKSFLFLFGWDTPLSQAHGWYFQFLTIIGLALSLGAFVLAAVADVTGSVALFQLKNMIAVVATPLEVLISALYWGICAIDRGLVVQPGFHLALDVDLGMHLAPAVLLTLDLILLSPPWTISAYGMMSLSTAIAFAYWYWVEVCFEKNGWYPYPMFEMLTTAQRALLFTFSAGLVTVFASMLKWVYGAVNGIDQARREAHKPAKKIE</sequence>
<dbReference type="Pfam" id="PF04750">
    <property type="entry name" value="Far-17a_AIG1"/>
    <property type="match status" value="1"/>
</dbReference>
<feature type="transmembrane region" description="Helical" evidence="5">
    <location>
        <begin position="148"/>
        <end position="168"/>
    </location>
</feature>
<dbReference type="PANTHER" id="PTHR10989">
    <property type="entry name" value="ANDROGEN-INDUCED PROTEIN 1-RELATED"/>
    <property type="match status" value="1"/>
</dbReference>
<feature type="transmembrane region" description="Helical" evidence="5">
    <location>
        <begin position="48"/>
        <end position="73"/>
    </location>
</feature>
<comment type="subcellular location">
    <subcellularLocation>
        <location evidence="1">Endomembrane system</location>
        <topology evidence="1">Multi-pass membrane protein</topology>
    </subcellularLocation>
</comment>
<evidence type="ECO:0000313" key="7">
    <source>
        <dbReference type="Proteomes" id="UP000078544"/>
    </source>
</evidence>
<dbReference type="InterPro" id="IPR006838">
    <property type="entry name" value="ADTRP_AIG1"/>
</dbReference>